<keyword evidence="5 6" id="KW-0472">Membrane</keyword>
<dbReference type="GO" id="GO:0016020">
    <property type="term" value="C:membrane"/>
    <property type="evidence" value="ECO:0007669"/>
    <property type="project" value="UniProtKB-SubCell"/>
</dbReference>
<evidence type="ECO:0000256" key="3">
    <source>
        <dbReference type="ARBA" id="ARBA00022692"/>
    </source>
</evidence>
<evidence type="ECO:0000256" key="6">
    <source>
        <dbReference type="SAM" id="Phobius"/>
    </source>
</evidence>
<evidence type="ECO:0000256" key="5">
    <source>
        <dbReference type="ARBA" id="ARBA00023136"/>
    </source>
</evidence>
<dbReference type="EMBL" id="LBMM01001782">
    <property type="protein sequence ID" value="KMQ95753.1"/>
    <property type="molecule type" value="Genomic_DNA"/>
</dbReference>
<dbReference type="OrthoDB" id="411251at2759"/>
<feature type="transmembrane region" description="Helical" evidence="6">
    <location>
        <begin position="82"/>
        <end position="100"/>
    </location>
</feature>
<dbReference type="Proteomes" id="UP000036403">
    <property type="component" value="Unassembled WGS sequence"/>
</dbReference>
<feature type="transmembrane region" description="Helical" evidence="6">
    <location>
        <begin position="185"/>
        <end position="202"/>
    </location>
</feature>
<dbReference type="InterPro" id="IPR045231">
    <property type="entry name" value="Yip1/4-like"/>
</dbReference>
<gene>
    <name evidence="7" type="ORF">RF55_4011</name>
</gene>
<dbReference type="GO" id="GO:0005802">
    <property type="term" value="C:trans-Golgi network"/>
    <property type="evidence" value="ECO:0007669"/>
    <property type="project" value="TreeGrafter"/>
</dbReference>
<evidence type="ECO:0000313" key="7">
    <source>
        <dbReference type="EMBL" id="KMQ95753.1"/>
    </source>
</evidence>
<proteinExistence type="inferred from homology"/>
<evidence type="ECO:0000256" key="4">
    <source>
        <dbReference type="ARBA" id="ARBA00022989"/>
    </source>
</evidence>
<protein>
    <submittedName>
        <fullName evidence="7">Protein yipf6</fullName>
    </submittedName>
</protein>
<feature type="transmembrane region" description="Helical" evidence="6">
    <location>
        <begin position="120"/>
        <end position="145"/>
    </location>
</feature>
<evidence type="ECO:0000313" key="8">
    <source>
        <dbReference type="Proteomes" id="UP000036403"/>
    </source>
</evidence>
<keyword evidence="8" id="KW-1185">Reference proteome</keyword>
<organism evidence="7 8">
    <name type="scientific">Lasius niger</name>
    <name type="common">Black garden ant</name>
    <dbReference type="NCBI Taxonomy" id="67767"/>
    <lineage>
        <taxon>Eukaryota</taxon>
        <taxon>Metazoa</taxon>
        <taxon>Ecdysozoa</taxon>
        <taxon>Arthropoda</taxon>
        <taxon>Hexapoda</taxon>
        <taxon>Insecta</taxon>
        <taxon>Pterygota</taxon>
        <taxon>Neoptera</taxon>
        <taxon>Endopterygota</taxon>
        <taxon>Hymenoptera</taxon>
        <taxon>Apocrita</taxon>
        <taxon>Aculeata</taxon>
        <taxon>Formicoidea</taxon>
        <taxon>Formicidae</taxon>
        <taxon>Formicinae</taxon>
        <taxon>Lasius</taxon>
        <taxon>Lasius</taxon>
    </lineage>
</organism>
<accession>A0A0J7KZL4</accession>
<evidence type="ECO:0000256" key="1">
    <source>
        <dbReference type="ARBA" id="ARBA00004141"/>
    </source>
</evidence>
<sequence>MAAMAGDTKLDMYDDVTYTVDPQHIEGEMTIGTKQKSTLGEPEFNTLDEPIKDTFLRDVRAVGKKFYHVLYPKEKKSLLKEWDLWGPLILCTFMAMILQGSTDAADNSNDGGPEFAEVFVIVWIGSMVVTLNSKLLGGNIIILMVQQTTLLFILRFVITMIGFLWATYASMAFLGDSQPTGRKALAVYPIFLFYFVISWLVISHTT</sequence>
<dbReference type="PaxDb" id="67767-A0A0J7KZL4"/>
<dbReference type="PANTHER" id="PTHR21236">
    <property type="entry name" value="GOLGI MEMBRANE PROTEIN YIP1"/>
    <property type="match status" value="1"/>
</dbReference>
<dbReference type="AlphaFoldDB" id="A0A0J7KZL4"/>
<dbReference type="STRING" id="67767.A0A0J7KZL4"/>
<name>A0A0J7KZL4_LASNI</name>
<evidence type="ECO:0000256" key="2">
    <source>
        <dbReference type="ARBA" id="ARBA00010596"/>
    </source>
</evidence>
<reference evidence="7 8" key="1">
    <citation type="submission" date="2015-04" db="EMBL/GenBank/DDBJ databases">
        <title>Lasius niger genome sequencing.</title>
        <authorList>
            <person name="Konorov E.A."/>
            <person name="Nikitin M.A."/>
            <person name="Kirill M.V."/>
            <person name="Chang P."/>
        </authorList>
    </citation>
    <scope>NUCLEOTIDE SEQUENCE [LARGE SCALE GENOMIC DNA]</scope>
    <source>
        <tissue evidence="7">Whole</tissue>
    </source>
</reference>
<comment type="subcellular location">
    <subcellularLocation>
        <location evidence="1">Membrane</location>
        <topology evidence="1">Multi-pass membrane protein</topology>
    </subcellularLocation>
</comment>
<keyword evidence="4 6" id="KW-1133">Transmembrane helix</keyword>
<dbReference type="PANTHER" id="PTHR21236:SF1">
    <property type="entry name" value="PROTEIN YIPF6"/>
    <property type="match status" value="1"/>
</dbReference>
<keyword evidence="3 6" id="KW-0812">Transmembrane</keyword>
<feature type="transmembrane region" description="Helical" evidence="6">
    <location>
        <begin position="152"/>
        <end position="173"/>
    </location>
</feature>
<dbReference type="GO" id="GO:0006888">
    <property type="term" value="P:endoplasmic reticulum to Golgi vesicle-mediated transport"/>
    <property type="evidence" value="ECO:0007669"/>
    <property type="project" value="InterPro"/>
</dbReference>
<comment type="caution">
    <text evidence="7">The sequence shown here is derived from an EMBL/GenBank/DDBJ whole genome shotgun (WGS) entry which is preliminary data.</text>
</comment>
<comment type="similarity">
    <text evidence="2">Belongs to the YIP1 family.</text>
</comment>